<dbReference type="PANTHER" id="PTHR13182:SF8">
    <property type="entry name" value="CYTOPLASMIC 60S SUBUNIT BIOGENESIS FACTOR ZNF622"/>
    <property type="match status" value="1"/>
</dbReference>
<feature type="region of interest" description="Disordered" evidence="9">
    <location>
        <begin position="360"/>
        <end position="417"/>
    </location>
</feature>
<dbReference type="PROSITE" id="PS00028">
    <property type="entry name" value="ZINC_FINGER_C2H2_1"/>
    <property type="match status" value="2"/>
</dbReference>
<dbReference type="EMBL" id="FN429992">
    <property type="protein sequence ID" value="CAZ79546.1"/>
    <property type="molecule type" value="Genomic_DNA"/>
</dbReference>
<dbReference type="InterPro" id="IPR041661">
    <property type="entry name" value="ZN622/Rei1/Reh1_Znf-C2H2"/>
</dbReference>
<sequence length="417" mass="47640">MQSAPISQTHPYTCNACQVAFRNHDQQRTHYHTDWHQYNLKRKVASLPPLSSETFAEKVLTAQASTRLERERASFERTCKACNRTYYSENAYVNHVGSQRHRQNNKEQEKVVSDTEFAGMVQALKVAEAVGNESSGSWTNTACLFCTYVSPSLLLNVSHMTKAHGLFIPERNFLADLEGLIRYLGQKLVLGNQCLYCNKSKGGLEGIRTHMKDKGHTMLGFETESQQIELGQFYDFTSTYSDVSGDEATEEPCKRGLKAPVLIRKEGEPEGEGWEGADDGEGWETDSSASSLDSQDLFYHDDYELHLPSGRSVGHRSLARYYRQNLRDHPLQTREVRRIADTQYPHSDDGTEVRRRNAITRANGGQGMLGVSLSKKREVREQEKRSRDLENRGRRRQEWGVNRKANMQKHYRDPLLQ</sequence>
<keyword evidence="5" id="KW-0677">Repeat</keyword>
<dbReference type="InterPro" id="IPR013087">
    <property type="entry name" value="Znf_C2H2_type"/>
</dbReference>
<dbReference type="InterPro" id="IPR040025">
    <property type="entry name" value="Znf622/Rei1/Reh1"/>
</dbReference>
<feature type="domain" description="C2H2-type" evidence="10">
    <location>
        <begin position="79"/>
        <end position="101"/>
    </location>
</feature>
<evidence type="ECO:0000256" key="1">
    <source>
        <dbReference type="ARBA" id="ARBA00004496"/>
    </source>
</evidence>
<evidence type="ECO:0000313" key="12">
    <source>
        <dbReference type="Proteomes" id="UP000006911"/>
    </source>
</evidence>
<dbReference type="SUPFAM" id="SSF57667">
    <property type="entry name" value="beta-beta-alpha zinc fingers"/>
    <property type="match status" value="2"/>
</dbReference>
<evidence type="ECO:0000256" key="4">
    <source>
        <dbReference type="ARBA" id="ARBA00022723"/>
    </source>
</evidence>
<keyword evidence="6" id="KW-0863">Zinc-finger</keyword>
<keyword evidence="12" id="KW-1185">Reference proteome</keyword>
<gene>
    <name evidence="11" type="ORF">GSTUM_00000105001</name>
</gene>
<keyword evidence="7" id="KW-0862">Zinc</keyword>
<dbReference type="HOGENOM" id="CLU_018787_1_2_1"/>
<dbReference type="GO" id="GO:0003676">
    <property type="term" value="F:nucleic acid binding"/>
    <property type="evidence" value="ECO:0007669"/>
    <property type="project" value="InterPro"/>
</dbReference>
<keyword evidence="3" id="KW-0690">Ribosome biogenesis</keyword>
<dbReference type="InterPro" id="IPR022755">
    <property type="entry name" value="Znf_C2H2_jaz"/>
</dbReference>
<name>D5G4V3_TUBMM</name>
<dbReference type="eggNOG" id="KOG2785">
    <property type="taxonomic scope" value="Eukaryota"/>
</dbReference>
<dbReference type="Proteomes" id="UP000006911">
    <property type="component" value="Unassembled WGS sequence"/>
</dbReference>
<evidence type="ECO:0000256" key="5">
    <source>
        <dbReference type="ARBA" id="ARBA00022737"/>
    </source>
</evidence>
<dbReference type="InterPro" id="IPR003604">
    <property type="entry name" value="Matrin/U1-like-C_Znf_C2H2"/>
</dbReference>
<dbReference type="Pfam" id="PF12756">
    <property type="entry name" value="zf-C2H2_2"/>
    <property type="match status" value="1"/>
</dbReference>
<keyword evidence="2" id="KW-0963">Cytoplasm</keyword>
<dbReference type="SMART" id="SM00451">
    <property type="entry name" value="ZnF_U1"/>
    <property type="match status" value="2"/>
</dbReference>
<evidence type="ECO:0000256" key="6">
    <source>
        <dbReference type="ARBA" id="ARBA00022771"/>
    </source>
</evidence>
<comment type="subcellular location">
    <subcellularLocation>
        <location evidence="1">Cytoplasm</location>
    </subcellularLocation>
</comment>
<evidence type="ECO:0000256" key="9">
    <source>
        <dbReference type="SAM" id="MobiDB-lite"/>
    </source>
</evidence>
<accession>D5G4V3</accession>
<dbReference type="GeneID" id="9183028"/>
<protein>
    <submittedName>
        <fullName evidence="11">(Perigord truffle) hypothetical protein</fullName>
    </submittedName>
</protein>
<feature type="compositionally biased region" description="Acidic residues" evidence="9">
    <location>
        <begin position="269"/>
        <end position="284"/>
    </location>
</feature>
<dbReference type="GO" id="GO:0008270">
    <property type="term" value="F:zinc ion binding"/>
    <property type="evidence" value="ECO:0007669"/>
    <property type="project" value="UniProtKB-KW"/>
</dbReference>
<dbReference type="InterPro" id="IPR036236">
    <property type="entry name" value="Znf_C2H2_sf"/>
</dbReference>
<dbReference type="GO" id="GO:0005737">
    <property type="term" value="C:cytoplasm"/>
    <property type="evidence" value="ECO:0007669"/>
    <property type="project" value="UniProtKB-SubCell"/>
</dbReference>
<dbReference type="FunCoup" id="D5G4V3">
    <property type="interactions" value="858"/>
</dbReference>
<dbReference type="PANTHER" id="PTHR13182">
    <property type="entry name" value="ZINC FINGER PROTEIN 622"/>
    <property type="match status" value="1"/>
</dbReference>
<evidence type="ECO:0000313" key="11">
    <source>
        <dbReference type="EMBL" id="CAZ79546.1"/>
    </source>
</evidence>
<evidence type="ECO:0000256" key="8">
    <source>
        <dbReference type="ARBA" id="ARBA00034126"/>
    </source>
</evidence>
<dbReference type="STRING" id="656061.D5G4V3"/>
<feature type="domain" description="C2H2-type" evidence="10">
    <location>
        <begin position="14"/>
        <end position="36"/>
    </location>
</feature>
<dbReference type="OMA" id="NATHMER"/>
<dbReference type="InParanoid" id="D5G4V3"/>
<dbReference type="Pfam" id="PF12171">
    <property type="entry name" value="zf-C2H2_jaz"/>
    <property type="match status" value="1"/>
</dbReference>
<dbReference type="AlphaFoldDB" id="D5G4V3"/>
<dbReference type="GO" id="GO:0042273">
    <property type="term" value="P:ribosomal large subunit biogenesis"/>
    <property type="evidence" value="ECO:0007669"/>
    <property type="project" value="UniProtKB-ARBA"/>
</dbReference>
<feature type="compositionally biased region" description="Basic and acidic residues" evidence="9">
    <location>
        <begin position="375"/>
        <end position="398"/>
    </location>
</feature>
<proteinExistence type="inferred from homology"/>
<evidence type="ECO:0000256" key="3">
    <source>
        <dbReference type="ARBA" id="ARBA00022517"/>
    </source>
</evidence>
<evidence type="ECO:0000256" key="2">
    <source>
        <dbReference type="ARBA" id="ARBA00022490"/>
    </source>
</evidence>
<dbReference type="RefSeq" id="XP_002835389.1">
    <property type="nucleotide sequence ID" value="XM_002835343.1"/>
</dbReference>
<evidence type="ECO:0000256" key="7">
    <source>
        <dbReference type="ARBA" id="ARBA00022833"/>
    </source>
</evidence>
<dbReference type="SMART" id="SM00355">
    <property type="entry name" value="ZnF_C2H2"/>
    <property type="match status" value="4"/>
</dbReference>
<reference evidence="11 12" key="1">
    <citation type="journal article" date="2010" name="Nature">
        <title>Perigord black truffle genome uncovers evolutionary origins and mechanisms of symbiosis.</title>
        <authorList>
            <person name="Martin F."/>
            <person name="Kohler A."/>
            <person name="Murat C."/>
            <person name="Balestrini R."/>
            <person name="Coutinho P.M."/>
            <person name="Jaillon O."/>
            <person name="Montanini B."/>
            <person name="Morin E."/>
            <person name="Noel B."/>
            <person name="Percudani R."/>
            <person name="Porcel B."/>
            <person name="Rubini A."/>
            <person name="Amicucci A."/>
            <person name="Amselem J."/>
            <person name="Anthouard V."/>
            <person name="Arcioni S."/>
            <person name="Artiguenave F."/>
            <person name="Aury J.M."/>
            <person name="Ballario P."/>
            <person name="Bolchi A."/>
            <person name="Brenna A."/>
            <person name="Brun A."/>
            <person name="Buee M."/>
            <person name="Cantarel B."/>
            <person name="Chevalier G."/>
            <person name="Couloux A."/>
            <person name="Da Silva C."/>
            <person name="Denoeud F."/>
            <person name="Duplessis S."/>
            <person name="Ghignone S."/>
            <person name="Hilselberger B."/>
            <person name="Iotti M."/>
            <person name="Marcais B."/>
            <person name="Mello A."/>
            <person name="Miranda M."/>
            <person name="Pacioni G."/>
            <person name="Quesneville H."/>
            <person name="Riccioni C."/>
            <person name="Ruotolo R."/>
            <person name="Splivallo R."/>
            <person name="Stocchi V."/>
            <person name="Tisserant E."/>
            <person name="Viscomi A.R."/>
            <person name="Zambonelli A."/>
            <person name="Zampieri E."/>
            <person name="Henrissat B."/>
            <person name="Lebrun M.H."/>
            <person name="Paolocci F."/>
            <person name="Bonfante P."/>
            <person name="Ottonello S."/>
            <person name="Wincker P."/>
        </authorList>
    </citation>
    <scope>NUCLEOTIDE SEQUENCE [LARGE SCALE GENOMIC DNA]</scope>
    <source>
        <strain evidence="11 12">Mel28</strain>
    </source>
</reference>
<feature type="region of interest" description="Disordered" evidence="9">
    <location>
        <begin position="264"/>
        <end position="290"/>
    </location>
</feature>
<comment type="similarity">
    <text evidence="8">Belongs to the REI1 family.</text>
</comment>
<dbReference type="KEGG" id="tml:GSTUM_00000105001"/>
<dbReference type="GO" id="GO:0030687">
    <property type="term" value="C:preribosome, large subunit precursor"/>
    <property type="evidence" value="ECO:0007669"/>
    <property type="project" value="TreeGrafter"/>
</dbReference>
<keyword evidence="4" id="KW-0479">Metal-binding</keyword>
<evidence type="ECO:0000259" key="10">
    <source>
        <dbReference type="PROSITE" id="PS00028"/>
    </source>
</evidence>
<organism evidence="11 12">
    <name type="scientific">Tuber melanosporum (strain Mel28)</name>
    <name type="common">Perigord black truffle</name>
    <dbReference type="NCBI Taxonomy" id="656061"/>
    <lineage>
        <taxon>Eukaryota</taxon>
        <taxon>Fungi</taxon>
        <taxon>Dikarya</taxon>
        <taxon>Ascomycota</taxon>
        <taxon>Pezizomycotina</taxon>
        <taxon>Pezizomycetes</taxon>
        <taxon>Pezizales</taxon>
        <taxon>Tuberaceae</taxon>
        <taxon>Tuber</taxon>
    </lineage>
</organism>